<evidence type="ECO:0000259" key="4">
    <source>
        <dbReference type="Pfam" id="PF08206"/>
    </source>
</evidence>
<dbReference type="Pfam" id="PF17876">
    <property type="entry name" value="CSD2"/>
    <property type="match status" value="1"/>
</dbReference>
<evidence type="ECO:0000256" key="2">
    <source>
        <dbReference type="ARBA" id="ARBA00022801"/>
    </source>
</evidence>
<comment type="caution">
    <text evidence="6">The sequence shown here is derived from an EMBL/GenBank/DDBJ whole genome shotgun (WGS) entry which is preliminary data.</text>
</comment>
<dbReference type="Gene3D" id="2.40.50.140">
    <property type="entry name" value="Nucleic acid-binding proteins"/>
    <property type="match status" value="1"/>
</dbReference>
<dbReference type="SUPFAM" id="SSF50249">
    <property type="entry name" value="Nucleic acid-binding proteins"/>
    <property type="match status" value="2"/>
</dbReference>
<reference evidence="6" key="1">
    <citation type="submission" date="2013-12" db="EMBL/GenBank/DDBJ databases">
        <title>A Varibaculum cambriense genome reconstructed from a premature infant gut community with otherwise low bacterial novelty that shifts toward anaerobic metabolism during the third week of life.</title>
        <authorList>
            <person name="Brown C.T."/>
            <person name="Sharon I."/>
            <person name="Thomas B.C."/>
            <person name="Castelle C.J."/>
            <person name="Morowitz M.J."/>
            <person name="Banfield J.F."/>
        </authorList>
    </citation>
    <scope>NUCLEOTIDE SEQUENCE</scope>
</reference>
<evidence type="ECO:0000256" key="1">
    <source>
        <dbReference type="ARBA" id="ARBA00022722"/>
    </source>
</evidence>
<feature type="non-terminal residue" evidence="6">
    <location>
        <position position="1"/>
    </location>
</feature>
<dbReference type="InterPro" id="IPR013223">
    <property type="entry name" value="RNase_B_OB_dom"/>
</dbReference>
<accession>W1Y811</accession>
<feature type="domain" description="Ribonuclease B N-terminal OB" evidence="4">
    <location>
        <begin position="30"/>
        <end position="85"/>
    </location>
</feature>
<sequence>DALVRDGELTFDAGKYQYNPNTGYTLGAYRANDKGFGFVKYDDELPDFFINPENTLQAMQGDQVRVSTIKPSPSPDRGPEGKVEEILEHAYENIVGTFSLGSEVKDMIGELKISDKKAINFKVLIDKTGLSPNDGQVVVAEVTRFPDKVHPRELVAHVTETLGYKDEPGMDILQIVHA</sequence>
<dbReference type="InterPro" id="IPR040476">
    <property type="entry name" value="CSD2"/>
</dbReference>
<organism evidence="6">
    <name type="scientific">human gut metagenome</name>
    <dbReference type="NCBI Taxonomy" id="408170"/>
    <lineage>
        <taxon>unclassified sequences</taxon>
        <taxon>metagenomes</taxon>
        <taxon>organismal metagenomes</taxon>
    </lineage>
</organism>
<dbReference type="EMBL" id="AZMM01007245">
    <property type="protein sequence ID" value="ETJ38723.1"/>
    <property type="molecule type" value="Genomic_DNA"/>
</dbReference>
<keyword evidence="1" id="KW-0540">Nuclease</keyword>
<dbReference type="InterPro" id="IPR012340">
    <property type="entry name" value="NA-bd_OB-fold"/>
</dbReference>
<protein>
    <submittedName>
        <fullName evidence="6">Uncharacterized protein</fullName>
    </submittedName>
</protein>
<proteinExistence type="predicted"/>
<keyword evidence="2" id="KW-0378">Hydrolase</keyword>
<evidence type="ECO:0000313" key="6">
    <source>
        <dbReference type="EMBL" id="ETJ38723.1"/>
    </source>
</evidence>
<feature type="domain" description="RNase II/RNase R cold shock" evidence="5">
    <location>
        <begin position="114"/>
        <end position="177"/>
    </location>
</feature>
<dbReference type="GO" id="GO:0004527">
    <property type="term" value="F:exonuclease activity"/>
    <property type="evidence" value="ECO:0007669"/>
    <property type="project" value="UniProtKB-KW"/>
</dbReference>
<name>W1Y811_9ZZZZ</name>
<feature type="non-terminal residue" evidence="6">
    <location>
        <position position="178"/>
    </location>
</feature>
<dbReference type="Pfam" id="PF08206">
    <property type="entry name" value="OB_RNB"/>
    <property type="match status" value="1"/>
</dbReference>
<evidence type="ECO:0000256" key="3">
    <source>
        <dbReference type="ARBA" id="ARBA00022839"/>
    </source>
</evidence>
<keyword evidence="3" id="KW-0269">Exonuclease</keyword>
<gene>
    <name evidence="6" type="ORF">Q604_UNBC07245G0001</name>
</gene>
<evidence type="ECO:0000259" key="5">
    <source>
        <dbReference type="Pfam" id="PF17876"/>
    </source>
</evidence>
<dbReference type="AlphaFoldDB" id="W1Y811"/>